<dbReference type="FunFam" id="1.20.58.1220:FF:000001">
    <property type="entry name" value="Exocyst complex component EXO84B"/>
    <property type="match status" value="1"/>
</dbReference>
<evidence type="ECO:0000256" key="3">
    <source>
        <dbReference type="ARBA" id="ARBA00022483"/>
    </source>
</evidence>
<dbReference type="Pfam" id="PF08700">
    <property type="entry name" value="VPS51_Exo84_N"/>
    <property type="match status" value="1"/>
</dbReference>
<dbReference type="PANTHER" id="PTHR21426:SF15">
    <property type="entry name" value="EXOCYST COMPLEX COMPONENT EXO84A"/>
    <property type="match status" value="1"/>
</dbReference>
<dbReference type="OrthoDB" id="642193at2759"/>
<keyword evidence="4" id="KW-0175">Coiled coil</keyword>
<dbReference type="Proteomes" id="UP000595140">
    <property type="component" value="Unassembled WGS sequence"/>
</dbReference>
<feature type="compositionally biased region" description="Low complexity" evidence="5">
    <location>
        <begin position="1"/>
        <end position="17"/>
    </location>
</feature>
<dbReference type="Pfam" id="PF16528">
    <property type="entry name" value="Exo84_C"/>
    <property type="match status" value="1"/>
</dbReference>
<comment type="similarity">
    <text evidence="1">Belongs to the EXO84 family.</text>
</comment>
<proteinExistence type="inferred from homology"/>
<evidence type="ECO:0000313" key="8">
    <source>
        <dbReference type="Proteomes" id="UP000595140"/>
    </source>
</evidence>
<keyword evidence="8" id="KW-1185">Reference proteome</keyword>
<evidence type="ECO:0000259" key="6">
    <source>
        <dbReference type="Pfam" id="PF16528"/>
    </source>
</evidence>
<evidence type="ECO:0000256" key="2">
    <source>
        <dbReference type="ARBA" id="ARBA00022448"/>
    </source>
</evidence>
<feature type="region of interest" description="Disordered" evidence="5">
    <location>
        <begin position="1"/>
        <end position="24"/>
    </location>
</feature>
<dbReference type="InterPro" id="IPR042560">
    <property type="entry name" value="Exo84_C_2"/>
</dbReference>
<evidence type="ECO:0000313" key="7">
    <source>
        <dbReference type="EMBL" id="VFQ80213.1"/>
    </source>
</evidence>
<dbReference type="PANTHER" id="PTHR21426">
    <property type="entry name" value="EXOCYST COMPLEX COMPONENT 8"/>
    <property type="match status" value="1"/>
</dbReference>
<feature type="coiled-coil region" evidence="4">
    <location>
        <begin position="164"/>
        <end position="225"/>
    </location>
</feature>
<organism evidence="7 8">
    <name type="scientific">Cuscuta campestris</name>
    <dbReference type="NCBI Taxonomy" id="132261"/>
    <lineage>
        <taxon>Eukaryota</taxon>
        <taxon>Viridiplantae</taxon>
        <taxon>Streptophyta</taxon>
        <taxon>Embryophyta</taxon>
        <taxon>Tracheophyta</taxon>
        <taxon>Spermatophyta</taxon>
        <taxon>Magnoliopsida</taxon>
        <taxon>eudicotyledons</taxon>
        <taxon>Gunneridae</taxon>
        <taxon>Pentapetalae</taxon>
        <taxon>asterids</taxon>
        <taxon>lamiids</taxon>
        <taxon>Solanales</taxon>
        <taxon>Convolvulaceae</taxon>
        <taxon>Cuscuteae</taxon>
        <taxon>Cuscuta</taxon>
        <taxon>Cuscuta subgen. Grammica</taxon>
        <taxon>Cuscuta sect. Cleistogrammica</taxon>
    </lineage>
</organism>
<reference evidence="7 8" key="1">
    <citation type="submission" date="2018-04" db="EMBL/GenBank/DDBJ databases">
        <authorList>
            <person name="Vogel A."/>
        </authorList>
    </citation>
    <scope>NUCLEOTIDE SEQUENCE [LARGE SCALE GENOMIC DNA]</scope>
</reference>
<protein>
    <recommendedName>
        <fullName evidence="6">Exocyst component Exo84 C-terminal domain-containing protein</fullName>
    </recommendedName>
</protein>
<sequence>MELKESLTSSTSKGGDSTDFEVEHHQTLSDKLKAFKSSAFDPEAYVSTKCRSISEKETRHLLHYLVELKKASAEEMRKSVYANYSAFIRTSREISDLEGQLIALRNHLSNRASIIQGLAEATNLNSLSTPESLSKDEISSFESSAVEPTPIDEWRAHFTESLEVLLAERRVDEALDALDEAEKVANNAPDNAGTDRRPLLTPSALSSLRAAIAEQRRKLGNLLADAARQASISGFELRSVVTALKRLGDGPHAHALLLTSHRRKLQSNTQTLRPSGATHGVAYTAALSHLVFSTIAQGASDSLTIFDDEPAYSSELVTWSVSETEAYARLITRHVLASPAAFGGLRAVAECVQICLGHCSLLEARGLSLSPVLLKHFRPFVDRALTANLKRIEQCTTALAAADDWLLVHSPMGSRSFGTSPLAAAMISQPKLSASAHRFNTMVQREYIQFFGQLIHVMLLHMTPKHSEDELWSFINNKVEK</sequence>
<dbReference type="SUPFAM" id="SSF74788">
    <property type="entry name" value="Cullin repeat-like"/>
    <property type="match status" value="1"/>
</dbReference>
<keyword evidence="2" id="KW-0813">Transport</keyword>
<feature type="domain" description="Exocyst component Exo84 C-terminal" evidence="6">
    <location>
        <begin position="157"/>
        <end position="369"/>
    </location>
</feature>
<dbReference type="GO" id="GO:0006887">
    <property type="term" value="P:exocytosis"/>
    <property type="evidence" value="ECO:0007669"/>
    <property type="project" value="UniProtKB-KW"/>
</dbReference>
<dbReference type="AlphaFoldDB" id="A0A484LUL7"/>
<dbReference type="InterPro" id="IPR032403">
    <property type="entry name" value="Exo84_C"/>
</dbReference>
<dbReference type="GO" id="GO:0006893">
    <property type="term" value="P:Golgi to plasma membrane transport"/>
    <property type="evidence" value="ECO:0007669"/>
    <property type="project" value="TreeGrafter"/>
</dbReference>
<dbReference type="Gene3D" id="1.20.58.1220">
    <property type="entry name" value="Exo84p, C-terminal helical domain"/>
    <property type="match status" value="1"/>
</dbReference>
<gene>
    <name evidence="7" type="ORF">CCAM_LOCUS21989</name>
</gene>
<evidence type="ECO:0000256" key="1">
    <source>
        <dbReference type="ARBA" id="ARBA00007210"/>
    </source>
</evidence>
<evidence type="ECO:0000256" key="4">
    <source>
        <dbReference type="SAM" id="Coils"/>
    </source>
</evidence>
<dbReference type="GO" id="GO:0000145">
    <property type="term" value="C:exocyst"/>
    <property type="evidence" value="ECO:0007669"/>
    <property type="project" value="InterPro"/>
</dbReference>
<accession>A0A484LUL7</accession>
<dbReference type="InterPro" id="IPR033961">
    <property type="entry name" value="Exo84"/>
</dbReference>
<name>A0A484LUL7_9ASTE</name>
<dbReference type="EMBL" id="OOIL02002100">
    <property type="protein sequence ID" value="VFQ80213.1"/>
    <property type="molecule type" value="Genomic_DNA"/>
</dbReference>
<dbReference type="InterPro" id="IPR016159">
    <property type="entry name" value="Cullin_repeat-like_dom_sf"/>
</dbReference>
<dbReference type="GO" id="GO:0008104">
    <property type="term" value="P:intracellular protein localization"/>
    <property type="evidence" value="ECO:0007669"/>
    <property type="project" value="TreeGrafter"/>
</dbReference>
<evidence type="ECO:0000256" key="5">
    <source>
        <dbReference type="SAM" id="MobiDB-lite"/>
    </source>
</evidence>
<keyword evidence="3" id="KW-0268">Exocytosis</keyword>